<dbReference type="RefSeq" id="WP_175197751.1">
    <property type="nucleotide sequence ID" value="NZ_CADIKL010000045.1"/>
</dbReference>
<reference evidence="2 3" key="1">
    <citation type="submission" date="2020-04" db="EMBL/GenBank/DDBJ databases">
        <authorList>
            <person name="De Canck E."/>
        </authorList>
    </citation>
    <scope>NUCLEOTIDE SEQUENCE [LARGE SCALE GENOMIC DNA]</scope>
    <source>
        <strain evidence="2 3">LMG 28688</strain>
    </source>
</reference>
<name>A0A6J5GT28_9BURK</name>
<evidence type="ECO:0000313" key="2">
    <source>
        <dbReference type="EMBL" id="CAB3804967.1"/>
    </source>
</evidence>
<sequence>MEIVTVIVQYAGGLEISEGATLDPATGTVHVSDRLQQLLRECDRTESPPRLIVLAGGVRHLLIRDRTEFKRGEAIAPTTPRSIIPFSRFGHAWSKEQRQQFGRFAHTLSAASIVGAIGYGHATTNWGVSAVLNEGVLLFLFVILFSRGMDSMNGE</sequence>
<keyword evidence="3" id="KW-1185">Reference proteome</keyword>
<feature type="transmembrane region" description="Helical" evidence="1">
    <location>
        <begin position="126"/>
        <end position="145"/>
    </location>
</feature>
<accession>A0A6J5GT28</accession>
<proteinExistence type="predicted"/>
<gene>
    <name evidence="2" type="ORF">LMG28688_06077</name>
</gene>
<evidence type="ECO:0000313" key="3">
    <source>
        <dbReference type="Proteomes" id="UP000494119"/>
    </source>
</evidence>
<keyword evidence="1" id="KW-0472">Membrane</keyword>
<protein>
    <submittedName>
        <fullName evidence="2">Uncharacterized protein</fullName>
    </submittedName>
</protein>
<organism evidence="2 3">
    <name type="scientific">Paraburkholderia caffeinitolerans</name>
    <dbReference type="NCBI Taxonomy" id="1723730"/>
    <lineage>
        <taxon>Bacteria</taxon>
        <taxon>Pseudomonadati</taxon>
        <taxon>Pseudomonadota</taxon>
        <taxon>Betaproteobacteria</taxon>
        <taxon>Burkholderiales</taxon>
        <taxon>Burkholderiaceae</taxon>
        <taxon>Paraburkholderia</taxon>
    </lineage>
</organism>
<feature type="transmembrane region" description="Helical" evidence="1">
    <location>
        <begin position="101"/>
        <end position="120"/>
    </location>
</feature>
<evidence type="ECO:0000256" key="1">
    <source>
        <dbReference type="SAM" id="Phobius"/>
    </source>
</evidence>
<dbReference type="AlphaFoldDB" id="A0A6J5GT28"/>
<keyword evidence="1" id="KW-1133">Transmembrane helix</keyword>
<dbReference type="Proteomes" id="UP000494119">
    <property type="component" value="Unassembled WGS sequence"/>
</dbReference>
<dbReference type="EMBL" id="CADIKL010000045">
    <property type="protein sequence ID" value="CAB3804967.1"/>
    <property type="molecule type" value="Genomic_DNA"/>
</dbReference>
<keyword evidence="1" id="KW-0812">Transmembrane</keyword>